<reference evidence="2 3" key="1">
    <citation type="submission" date="2020-08" db="EMBL/GenBank/DDBJ databases">
        <title>Genomic Encyclopedia of Type Strains, Phase III (KMG-III): the genomes of soil and plant-associated and newly described type strains.</title>
        <authorList>
            <person name="Whitman W."/>
        </authorList>
    </citation>
    <scope>NUCLEOTIDE SEQUENCE [LARGE SCALE GENOMIC DNA]</scope>
    <source>
        <strain evidence="2 3">CECT 3271</strain>
    </source>
</reference>
<feature type="compositionally biased region" description="Basic and acidic residues" evidence="1">
    <location>
        <begin position="32"/>
        <end position="50"/>
    </location>
</feature>
<dbReference type="Proteomes" id="UP000530412">
    <property type="component" value="Unassembled WGS sequence"/>
</dbReference>
<dbReference type="EMBL" id="JACJIE010000007">
    <property type="protein sequence ID" value="MBA8945019.1"/>
    <property type="molecule type" value="Genomic_DNA"/>
</dbReference>
<evidence type="ECO:0000313" key="3">
    <source>
        <dbReference type="Proteomes" id="UP000530412"/>
    </source>
</evidence>
<protein>
    <submittedName>
        <fullName evidence="2">Uncharacterized protein</fullName>
    </submittedName>
</protein>
<gene>
    <name evidence="2" type="ORF">FHS33_003462</name>
</gene>
<evidence type="ECO:0000313" key="2">
    <source>
        <dbReference type="EMBL" id="MBA8945019.1"/>
    </source>
</evidence>
<dbReference type="AlphaFoldDB" id="A0AA40VIP3"/>
<sequence length="85" mass="9248">MRAETATVTRSVAVVVVRCTRATLLARPAPARADRRGMPRTGDVHPRTEAPRAPAGDVSRRSRRRSARAADRRGRCAARTPRSCG</sequence>
<name>A0AA40VIP3_9ACTN</name>
<proteinExistence type="predicted"/>
<evidence type="ECO:0000256" key="1">
    <source>
        <dbReference type="SAM" id="MobiDB-lite"/>
    </source>
</evidence>
<accession>A0AA40VIP3</accession>
<feature type="region of interest" description="Disordered" evidence="1">
    <location>
        <begin position="27"/>
        <end position="85"/>
    </location>
</feature>
<organism evidence="2 3">
    <name type="scientific">Streptomyces calvus</name>
    <dbReference type="NCBI Taxonomy" id="67282"/>
    <lineage>
        <taxon>Bacteria</taxon>
        <taxon>Bacillati</taxon>
        <taxon>Actinomycetota</taxon>
        <taxon>Actinomycetes</taxon>
        <taxon>Kitasatosporales</taxon>
        <taxon>Streptomycetaceae</taxon>
        <taxon>Streptomyces</taxon>
    </lineage>
</organism>
<comment type="caution">
    <text evidence="2">The sequence shown here is derived from an EMBL/GenBank/DDBJ whole genome shotgun (WGS) entry which is preliminary data.</text>
</comment>